<feature type="transmembrane region" description="Helical" evidence="2">
    <location>
        <begin position="229"/>
        <end position="250"/>
    </location>
</feature>
<dbReference type="AlphaFoldDB" id="A0A1F6GBF4"/>
<evidence type="ECO:0000256" key="1">
    <source>
        <dbReference type="ARBA" id="ARBA00022660"/>
    </source>
</evidence>
<sequence>MIENKLGAKRMAIVYAITGLVVFLILVLLGLVMRVAQAGMLGLPPDLFYAVMTLHGLGMVGVMYVGAYVGVWYLTAQHAKPSLGLFKFNYVLTLLGVVGLIVATLIGRFGAGWYVLYPLPFMGGWPSWAAGAAVISLILLGVSWLLGQLDIIRAIASRYGFTNGLGWNYIAGNTPKEEMPPMMVILMVAMLAGALTTVVGAAMLMLYLAKWLSPELALDPLLMKNMVFLFGHTLVNITLYFGVAAVYEMLPIFSGRPWKMNRIVAISWNLAFFLVLFAYFHHLYFDFGQPNAVQYLGQIASYLSTVPATVVTVFGIFAQVYRSNIKWSFVPLAFVLGICGWIVGGLAAVVDSTIRFNLYLHNTMWVPGHFHTYFLLGVVFMFIGVVYFLMGPKEDKLARFGLWTIAIGGYGFVTSFFVGGLMAVPRRMSNYDSLPVAAVAQAGQSTASIAVIFILLIAVGALAYYAAVFSGVKKAWAE</sequence>
<dbReference type="EMBL" id="MFNE01000023">
    <property type="protein sequence ID" value="OGG95447.1"/>
    <property type="molecule type" value="Genomic_DNA"/>
</dbReference>
<evidence type="ECO:0000259" key="3">
    <source>
        <dbReference type="PROSITE" id="PS50855"/>
    </source>
</evidence>
<comment type="caution">
    <text evidence="4">The sequence shown here is derived from an EMBL/GenBank/DDBJ whole genome shotgun (WGS) entry which is preliminary data.</text>
</comment>
<keyword evidence="1" id="KW-0679">Respiratory chain</keyword>
<keyword evidence="1" id="KW-0249">Electron transport</keyword>
<feature type="transmembrane region" description="Helical" evidence="2">
    <location>
        <begin position="47"/>
        <end position="76"/>
    </location>
</feature>
<keyword evidence="1" id="KW-0813">Transport</keyword>
<accession>A0A1F6GBF4</accession>
<dbReference type="STRING" id="1817772.A2527_04895"/>
<dbReference type="PANTHER" id="PTHR10422">
    <property type="entry name" value="CYTOCHROME C OXIDASE SUBUNIT 1"/>
    <property type="match status" value="1"/>
</dbReference>
<name>A0A1F6GBF4_9PROT</name>
<keyword evidence="2" id="KW-0472">Membrane</keyword>
<feature type="transmembrane region" description="Helical" evidence="2">
    <location>
        <begin position="184"/>
        <end position="209"/>
    </location>
</feature>
<keyword evidence="2" id="KW-1133">Transmembrane helix</keyword>
<dbReference type="Proteomes" id="UP000178449">
    <property type="component" value="Unassembled WGS sequence"/>
</dbReference>
<protein>
    <recommendedName>
        <fullName evidence="3">Cytochrome oxidase subunit I profile domain-containing protein</fullName>
    </recommendedName>
</protein>
<feature type="domain" description="Cytochrome oxidase subunit I profile" evidence="3">
    <location>
        <begin position="9"/>
        <end position="478"/>
    </location>
</feature>
<feature type="transmembrane region" description="Helical" evidence="2">
    <location>
        <begin position="445"/>
        <end position="467"/>
    </location>
</feature>
<dbReference type="SUPFAM" id="SSF81442">
    <property type="entry name" value="Cytochrome c oxidase subunit I-like"/>
    <property type="match status" value="1"/>
</dbReference>
<feature type="transmembrane region" description="Helical" evidence="2">
    <location>
        <begin position="128"/>
        <end position="147"/>
    </location>
</feature>
<proteinExistence type="predicted"/>
<feature type="transmembrane region" description="Helical" evidence="2">
    <location>
        <begin position="262"/>
        <end position="283"/>
    </location>
</feature>
<evidence type="ECO:0000313" key="5">
    <source>
        <dbReference type="Proteomes" id="UP000178449"/>
    </source>
</evidence>
<feature type="transmembrane region" description="Helical" evidence="2">
    <location>
        <begin position="88"/>
        <end position="116"/>
    </location>
</feature>
<dbReference type="GO" id="GO:0016020">
    <property type="term" value="C:membrane"/>
    <property type="evidence" value="ECO:0007669"/>
    <property type="project" value="InterPro"/>
</dbReference>
<dbReference type="GO" id="GO:0004129">
    <property type="term" value="F:cytochrome-c oxidase activity"/>
    <property type="evidence" value="ECO:0007669"/>
    <property type="project" value="InterPro"/>
</dbReference>
<feature type="transmembrane region" description="Helical" evidence="2">
    <location>
        <begin position="329"/>
        <end position="350"/>
    </location>
</feature>
<dbReference type="GO" id="GO:0020037">
    <property type="term" value="F:heme binding"/>
    <property type="evidence" value="ECO:0007669"/>
    <property type="project" value="InterPro"/>
</dbReference>
<feature type="transmembrane region" description="Helical" evidence="2">
    <location>
        <begin position="295"/>
        <end position="317"/>
    </location>
</feature>
<dbReference type="Gene3D" id="1.20.210.10">
    <property type="entry name" value="Cytochrome c oxidase-like, subunit I domain"/>
    <property type="match status" value="1"/>
</dbReference>
<dbReference type="PROSITE" id="PS50855">
    <property type="entry name" value="COX1"/>
    <property type="match status" value="1"/>
</dbReference>
<feature type="transmembrane region" description="Helical" evidence="2">
    <location>
        <begin position="12"/>
        <end position="35"/>
    </location>
</feature>
<evidence type="ECO:0000256" key="2">
    <source>
        <dbReference type="SAM" id="Phobius"/>
    </source>
</evidence>
<dbReference type="InterPro" id="IPR000883">
    <property type="entry name" value="Cyt_C_Oxase_1"/>
</dbReference>
<evidence type="ECO:0000313" key="4">
    <source>
        <dbReference type="EMBL" id="OGG95447.1"/>
    </source>
</evidence>
<feature type="transmembrane region" description="Helical" evidence="2">
    <location>
        <begin position="370"/>
        <end position="390"/>
    </location>
</feature>
<dbReference type="GO" id="GO:0009060">
    <property type="term" value="P:aerobic respiration"/>
    <property type="evidence" value="ECO:0007669"/>
    <property type="project" value="InterPro"/>
</dbReference>
<reference evidence="4 5" key="1">
    <citation type="journal article" date="2016" name="Nat. Commun.">
        <title>Thousands of microbial genomes shed light on interconnected biogeochemical processes in an aquifer system.</title>
        <authorList>
            <person name="Anantharaman K."/>
            <person name="Brown C.T."/>
            <person name="Hug L.A."/>
            <person name="Sharon I."/>
            <person name="Castelle C.J."/>
            <person name="Probst A.J."/>
            <person name="Thomas B.C."/>
            <person name="Singh A."/>
            <person name="Wilkins M.J."/>
            <person name="Karaoz U."/>
            <person name="Brodie E.L."/>
            <person name="Williams K.H."/>
            <person name="Hubbard S.S."/>
            <person name="Banfield J.F."/>
        </authorList>
    </citation>
    <scope>NUCLEOTIDE SEQUENCE [LARGE SCALE GENOMIC DNA]</scope>
</reference>
<organism evidence="4 5">
    <name type="scientific">Candidatus Lambdaproteobacteria bacterium RIFOXYD2_FULL_50_16</name>
    <dbReference type="NCBI Taxonomy" id="1817772"/>
    <lineage>
        <taxon>Bacteria</taxon>
        <taxon>Pseudomonadati</taxon>
        <taxon>Pseudomonadota</taxon>
        <taxon>Candidatus Lambdaproteobacteria</taxon>
    </lineage>
</organism>
<gene>
    <name evidence="4" type="ORF">A2527_04895</name>
</gene>
<feature type="transmembrane region" description="Helical" evidence="2">
    <location>
        <begin position="402"/>
        <end position="425"/>
    </location>
</feature>
<dbReference type="PRINTS" id="PR01165">
    <property type="entry name" value="CYCOXIDASEI"/>
</dbReference>
<dbReference type="InterPro" id="IPR036927">
    <property type="entry name" value="Cyt_c_oxase-like_su1_sf"/>
</dbReference>
<dbReference type="Pfam" id="PF00115">
    <property type="entry name" value="COX1"/>
    <property type="match status" value="1"/>
</dbReference>
<keyword evidence="2" id="KW-0812">Transmembrane</keyword>
<dbReference type="InterPro" id="IPR023616">
    <property type="entry name" value="Cyt_c_oxase-like_su1_dom"/>
</dbReference>